<reference evidence="2 3" key="1">
    <citation type="submission" date="2019-02" db="EMBL/GenBank/DDBJ databases">
        <title>Deep-cultivation of Planctomycetes and their phenomic and genomic characterization uncovers novel biology.</title>
        <authorList>
            <person name="Wiegand S."/>
            <person name="Jogler M."/>
            <person name="Boedeker C."/>
            <person name="Pinto D."/>
            <person name="Vollmers J."/>
            <person name="Rivas-Marin E."/>
            <person name="Kohn T."/>
            <person name="Peeters S.H."/>
            <person name="Heuer A."/>
            <person name="Rast P."/>
            <person name="Oberbeckmann S."/>
            <person name="Bunk B."/>
            <person name="Jeske O."/>
            <person name="Meyerdierks A."/>
            <person name="Storesund J.E."/>
            <person name="Kallscheuer N."/>
            <person name="Luecker S."/>
            <person name="Lage O.M."/>
            <person name="Pohl T."/>
            <person name="Merkel B.J."/>
            <person name="Hornburger P."/>
            <person name="Mueller R.-W."/>
            <person name="Bruemmer F."/>
            <person name="Labrenz M."/>
            <person name="Spormann A.M."/>
            <person name="Op Den Camp H."/>
            <person name="Overmann J."/>
            <person name="Amann R."/>
            <person name="Jetten M.S.M."/>
            <person name="Mascher T."/>
            <person name="Medema M.H."/>
            <person name="Devos D.P."/>
            <person name="Kaster A.-K."/>
            <person name="Ovreas L."/>
            <person name="Rohde M."/>
            <person name="Galperin M.Y."/>
            <person name="Jogler C."/>
        </authorList>
    </citation>
    <scope>NUCLEOTIDE SEQUENCE [LARGE SCALE GENOMIC DNA]</scope>
    <source>
        <strain evidence="2 3">Poly41</strain>
    </source>
</reference>
<protein>
    <submittedName>
        <fullName evidence="2">Uncharacterized protein</fullName>
    </submittedName>
</protein>
<keyword evidence="1" id="KW-0472">Membrane</keyword>
<dbReference type="AlphaFoldDB" id="A0A5C6CSQ7"/>
<dbReference type="Proteomes" id="UP000319143">
    <property type="component" value="Unassembled WGS sequence"/>
</dbReference>
<proteinExistence type="predicted"/>
<accession>A0A5C6CSQ7</accession>
<keyword evidence="1" id="KW-1133">Transmembrane helix</keyword>
<evidence type="ECO:0000313" key="2">
    <source>
        <dbReference type="EMBL" id="TWU27983.1"/>
    </source>
</evidence>
<keyword evidence="1" id="KW-0812">Transmembrane</keyword>
<evidence type="ECO:0000313" key="3">
    <source>
        <dbReference type="Proteomes" id="UP000319143"/>
    </source>
</evidence>
<organism evidence="2 3">
    <name type="scientific">Novipirellula artificiosorum</name>
    <dbReference type="NCBI Taxonomy" id="2528016"/>
    <lineage>
        <taxon>Bacteria</taxon>
        <taxon>Pseudomonadati</taxon>
        <taxon>Planctomycetota</taxon>
        <taxon>Planctomycetia</taxon>
        <taxon>Pirellulales</taxon>
        <taxon>Pirellulaceae</taxon>
        <taxon>Novipirellula</taxon>
    </lineage>
</organism>
<feature type="transmembrane region" description="Helical" evidence="1">
    <location>
        <begin position="21"/>
        <end position="46"/>
    </location>
</feature>
<name>A0A5C6CSQ7_9BACT</name>
<sequence>MPNPYRPTESLPFNTPAPRSTLCFFVVGAILLITTAIVSVPAVFLLNQDWQIIPTNTTLSSLEINGRPLEFESVIQVSVAAGLFSFAIAMGCLLVGVRNQRHNSRLKAQVCD</sequence>
<gene>
    <name evidence="2" type="ORF">Poly41_69650</name>
</gene>
<dbReference type="EMBL" id="SJPV01000033">
    <property type="protein sequence ID" value="TWU27983.1"/>
    <property type="molecule type" value="Genomic_DNA"/>
</dbReference>
<evidence type="ECO:0000256" key="1">
    <source>
        <dbReference type="SAM" id="Phobius"/>
    </source>
</evidence>
<keyword evidence="3" id="KW-1185">Reference proteome</keyword>
<comment type="caution">
    <text evidence="2">The sequence shown here is derived from an EMBL/GenBank/DDBJ whole genome shotgun (WGS) entry which is preliminary data.</text>
</comment>
<feature type="transmembrane region" description="Helical" evidence="1">
    <location>
        <begin position="74"/>
        <end position="97"/>
    </location>
</feature>